<gene>
    <name evidence="3" type="ORF">OBRU01_09664</name>
</gene>
<evidence type="ECO:0000256" key="2">
    <source>
        <dbReference type="SAM" id="MobiDB-lite"/>
    </source>
</evidence>
<dbReference type="InterPro" id="IPR011990">
    <property type="entry name" value="TPR-like_helical_dom_sf"/>
</dbReference>
<evidence type="ECO:0000313" key="4">
    <source>
        <dbReference type="Proteomes" id="UP000037510"/>
    </source>
</evidence>
<comment type="caution">
    <text evidence="3">The sequence shown here is derived from an EMBL/GenBank/DDBJ whole genome shotgun (WGS) entry which is preliminary data.</text>
</comment>
<dbReference type="InterPro" id="IPR019734">
    <property type="entry name" value="TPR_rpt"/>
</dbReference>
<keyword evidence="4" id="KW-1185">Reference proteome</keyword>
<dbReference type="GO" id="GO:0005737">
    <property type="term" value="C:cytoplasm"/>
    <property type="evidence" value="ECO:0007669"/>
    <property type="project" value="TreeGrafter"/>
</dbReference>
<name>A0A0L7LF42_OPEBR</name>
<dbReference type="GO" id="GO:0007288">
    <property type="term" value="P:sperm axoneme assembly"/>
    <property type="evidence" value="ECO:0007669"/>
    <property type="project" value="TreeGrafter"/>
</dbReference>
<evidence type="ECO:0000256" key="1">
    <source>
        <dbReference type="PROSITE-ProRule" id="PRU00339"/>
    </source>
</evidence>
<dbReference type="PROSITE" id="PS50005">
    <property type="entry name" value="TPR"/>
    <property type="match status" value="1"/>
</dbReference>
<dbReference type="SMART" id="SM00028">
    <property type="entry name" value="TPR"/>
    <property type="match status" value="2"/>
</dbReference>
<sequence>MKAIISKISKTDLNNPPSTSNTPTRPPITANPALRDNKSIELNEEWTNFIQRVGHVSGLVKDMASGDKQISDAAHKLADQYLDGKIILDEEVEMKVKDDRTLINHKAFKSMENKDAGEIDKEVWMAEMSKDAEKRFQDRKVRREKADTLKTMAVKAFRRGEYEKALSCYNRAIEHVKDNSMLYCDRALTNIKLGKFEKVDKDCDTALRINEDSYKARLYRVKALKELESDKFEEFKQELQNAFPQHDELTKFFLDKKEDVYEEEEEGEED</sequence>
<dbReference type="STRING" id="104452.A0A0L7LF42"/>
<feature type="compositionally biased region" description="Low complexity" evidence="2">
    <location>
        <begin position="14"/>
        <end position="23"/>
    </location>
</feature>
<dbReference type="AlphaFoldDB" id="A0A0L7LF42"/>
<dbReference type="GO" id="GO:0070286">
    <property type="term" value="P:axonemal dynein complex assembly"/>
    <property type="evidence" value="ECO:0007669"/>
    <property type="project" value="TreeGrafter"/>
</dbReference>
<organism evidence="3 4">
    <name type="scientific">Operophtera brumata</name>
    <name type="common">Winter moth</name>
    <name type="synonym">Phalaena brumata</name>
    <dbReference type="NCBI Taxonomy" id="104452"/>
    <lineage>
        <taxon>Eukaryota</taxon>
        <taxon>Metazoa</taxon>
        <taxon>Ecdysozoa</taxon>
        <taxon>Arthropoda</taxon>
        <taxon>Hexapoda</taxon>
        <taxon>Insecta</taxon>
        <taxon>Pterygota</taxon>
        <taxon>Neoptera</taxon>
        <taxon>Endopterygota</taxon>
        <taxon>Lepidoptera</taxon>
        <taxon>Glossata</taxon>
        <taxon>Ditrysia</taxon>
        <taxon>Geometroidea</taxon>
        <taxon>Geometridae</taxon>
        <taxon>Larentiinae</taxon>
        <taxon>Operophtera</taxon>
    </lineage>
</organism>
<dbReference type="SUPFAM" id="SSF48452">
    <property type="entry name" value="TPR-like"/>
    <property type="match status" value="1"/>
</dbReference>
<dbReference type="PANTHER" id="PTHR46540">
    <property type="entry name" value="TETRATRICOPEPTIDE REPEAT PROTEIN 12"/>
    <property type="match status" value="1"/>
</dbReference>
<evidence type="ECO:0000313" key="3">
    <source>
        <dbReference type="EMBL" id="KOB74004.1"/>
    </source>
</evidence>
<keyword evidence="1" id="KW-0802">TPR repeat</keyword>
<reference evidence="3 4" key="1">
    <citation type="journal article" date="2015" name="Genome Biol. Evol.">
        <title>The genome of winter moth (Operophtera brumata) provides a genomic perspective on sexual dimorphism and phenology.</title>
        <authorList>
            <person name="Derks M.F."/>
            <person name="Smit S."/>
            <person name="Salis L."/>
            <person name="Schijlen E."/>
            <person name="Bossers A."/>
            <person name="Mateman C."/>
            <person name="Pijl A.S."/>
            <person name="de Ridder D."/>
            <person name="Groenen M.A."/>
            <person name="Visser M.E."/>
            <person name="Megens H.J."/>
        </authorList>
    </citation>
    <scope>NUCLEOTIDE SEQUENCE [LARGE SCALE GENOMIC DNA]</scope>
    <source>
        <strain evidence="3">WM2013NL</strain>
        <tissue evidence="3">Head and thorax</tissue>
    </source>
</reference>
<dbReference type="PANTHER" id="PTHR46540:SF1">
    <property type="entry name" value="TETRATRICOPEPTIDE REPEAT PROTEIN 12"/>
    <property type="match status" value="1"/>
</dbReference>
<dbReference type="GO" id="GO:0005813">
    <property type="term" value="C:centrosome"/>
    <property type="evidence" value="ECO:0007669"/>
    <property type="project" value="TreeGrafter"/>
</dbReference>
<feature type="repeat" description="TPR" evidence="1">
    <location>
        <begin position="146"/>
        <end position="179"/>
    </location>
</feature>
<feature type="region of interest" description="Disordered" evidence="2">
    <location>
        <begin position="1"/>
        <end position="33"/>
    </location>
</feature>
<proteinExistence type="predicted"/>
<protein>
    <submittedName>
        <fullName evidence="3">Putative tetratricopeptide repeat domain 12</fullName>
    </submittedName>
</protein>
<dbReference type="EMBL" id="JTDY01001387">
    <property type="protein sequence ID" value="KOB74004.1"/>
    <property type="molecule type" value="Genomic_DNA"/>
</dbReference>
<dbReference type="Gene3D" id="1.25.40.10">
    <property type="entry name" value="Tetratricopeptide repeat domain"/>
    <property type="match status" value="1"/>
</dbReference>
<accession>A0A0L7LF42</accession>
<dbReference type="InterPro" id="IPR043195">
    <property type="entry name" value="TTC12"/>
</dbReference>
<dbReference type="Proteomes" id="UP000037510">
    <property type="component" value="Unassembled WGS sequence"/>
</dbReference>